<dbReference type="InterPro" id="IPR003773">
    <property type="entry name" value="Menaquinone_biosynth"/>
</dbReference>
<evidence type="ECO:0000256" key="3">
    <source>
        <dbReference type="ARBA" id="ARBA00023239"/>
    </source>
</evidence>
<feature type="active site" description="Proton acceptor" evidence="4">
    <location>
        <position position="163"/>
    </location>
</feature>
<dbReference type="PANTHER" id="PTHR37167:SF1">
    <property type="entry name" value="1,4-DIHYDROXY-6-NAPHTOATE SYNTHASE"/>
    <property type="match status" value="1"/>
</dbReference>
<name>A0A953M0W5_9BACT</name>
<reference evidence="5" key="1">
    <citation type="journal article" date="2021" name="bioRxiv">
        <title>Unraveling nitrogen, sulfur and carbon metabolic pathways and microbial community transcriptional responses to substrate deprivation and toxicity stresses in a bioreactor mimicking anoxic brackish coastal sediment conditions.</title>
        <authorList>
            <person name="Martins P.D."/>
            <person name="Echeveste M.J."/>
            <person name="Arshad A."/>
            <person name="Kurth J."/>
            <person name="Ouboter H."/>
            <person name="Jetten M.S.M."/>
            <person name="Welte C.U."/>
        </authorList>
    </citation>
    <scope>NUCLEOTIDE SEQUENCE</scope>
    <source>
        <strain evidence="5">MAG_39</strain>
    </source>
</reference>
<dbReference type="HAMAP" id="MF_00996">
    <property type="entry name" value="MqnD"/>
    <property type="match status" value="1"/>
</dbReference>
<protein>
    <recommendedName>
        <fullName evidence="4">1,4-dihydroxy-6-naphtoate synthase</fullName>
        <ecNumber evidence="4">4.1.99.29</ecNumber>
    </recommendedName>
    <alternativeName>
        <fullName evidence="4">Menaquinone biosynthetic enzyme MqnD</fullName>
    </alternativeName>
</protein>
<dbReference type="GO" id="GO:0009234">
    <property type="term" value="P:menaquinone biosynthetic process"/>
    <property type="evidence" value="ECO:0007669"/>
    <property type="project" value="UniProtKB-UniRule"/>
</dbReference>
<comment type="function">
    <text evidence="4">Catalyzes the conversion of cyclic dehypoxanthine futalosine (cyclic DHFL) into 1,4-dihydroxy-6-naphthoate, a step in the biosynthesis of menaquinone (MK, vitamin K2).</text>
</comment>
<comment type="catalytic activity">
    <reaction evidence="4">
        <text>cyclic dehypoxanthinylfutalosinate = 1,4-dihydroxy-6-naphthoate + dihydroxyacetone</text>
        <dbReference type="Rhea" id="RHEA:33087"/>
        <dbReference type="ChEBI" id="CHEBI:16016"/>
        <dbReference type="ChEBI" id="CHEBI:64254"/>
        <dbReference type="ChEBI" id="CHEBI:64270"/>
        <dbReference type="EC" id="4.1.99.29"/>
    </reaction>
</comment>
<dbReference type="EMBL" id="JAIOIV010000010">
    <property type="protein sequence ID" value="MBZ0154728.1"/>
    <property type="molecule type" value="Genomic_DNA"/>
</dbReference>
<comment type="pathway">
    <text evidence="1 4">Quinol/quinone metabolism; menaquinone biosynthesis.</text>
</comment>
<keyword evidence="2 4" id="KW-0474">Menaquinone biosynthesis</keyword>
<dbReference type="Pfam" id="PF02621">
    <property type="entry name" value="VitK2_biosynth"/>
    <property type="match status" value="1"/>
</dbReference>
<evidence type="ECO:0000313" key="6">
    <source>
        <dbReference type="Proteomes" id="UP000705867"/>
    </source>
</evidence>
<dbReference type="GO" id="GO:0016830">
    <property type="term" value="F:carbon-carbon lyase activity"/>
    <property type="evidence" value="ECO:0007669"/>
    <property type="project" value="UniProtKB-UniRule"/>
</dbReference>
<dbReference type="SUPFAM" id="SSF53850">
    <property type="entry name" value="Periplasmic binding protein-like II"/>
    <property type="match status" value="1"/>
</dbReference>
<proteinExistence type="inferred from homology"/>
<feature type="binding site" evidence="4">
    <location>
        <begin position="114"/>
        <end position="115"/>
    </location>
    <ligand>
        <name>substrate</name>
    </ligand>
</feature>
<feature type="binding site" evidence="4">
    <location>
        <begin position="60"/>
        <end position="62"/>
    </location>
    <ligand>
        <name>substrate</name>
    </ligand>
</feature>
<comment type="caution">
    <text evidence="5">The sequence shown here is derived from an EMBL/GenBank/DDBJ whole genome shotgun (WGS) entry which is preliminary data.</text>
</comment>
<keyword evidence="3 4" id="KW-0456">Lyase</keyword>
<evidence type="ECO:0000256" key="1">
    <source>
        <dbReference type="ARBA" id="ARBA00004863"/>
    </source>
</evidence>
<dbReference type="PANTHER" id="PTHR37167">
    <property type="entry name" value="1,4-DIHYDROXY-6-NAPHTOATE SYNTHASE"/>
    <property type="match status" value="1"/>
</dbReference>
<dbReference type="Gene3D" id="3.40.190.10">
    <property type="entry name" value="Periplasmic binding protein-like II"/>
    <property type="match status" value="2"/>
</dbReference>
<reference evidence="5" key="2">
    <citation type="submission" date="2021-08" db="EMBL/GenBank/DDBJ databases">
        <authorList>
            <person name="Dalcin Martins P."/>
        </authorList>
    </citation>
    <scope>NUCLEOTIDE SEQUENCE</scope>
    <source>
        <strain evidence="5">MAG_39</strain>
    </source>
</reference>
<dbReference type="AlphaFoldDB" id="A0A953M0W5"/>
<dbReference type="CDD" id="cd13635">
    <property type="entry name" value="PBP2_Ttha1568_Mqnd"/>
    <property type="match status" value="1"/>
</dbReference>
<dbReference type="EC" id="4.1.99.29" evidence="4"/>
<evidence type="ECO:0000313" key="5">
    <source>
        <dbReference type="EMBL" id="MBZ0154728.1"/>
    </source>
</evidence>
<dbReference type="InterPro" id="IPR030869">
    <property type="entry name" value="MqnD"/>
</dbReference>
<organism evidence="5 6">
    <name type="scientific">Candidatus Nitrobium versatile</name>
    <dbReference type="NCBI Taxonomy" id="2884831"/>
    <lineage>
        <taxon>Bacteria</taxon>
        <taxon>Pseudomonadati</taxon>
        <taxon>Nitrospirota</taxon>
        <taxon>Nitrospiria</taxon>
        <taxon>Nitrospirales</taxon>
        <taxon>Nitrospiraceae</taxon>
        <taxon>Candidatus Nitrobium</taxon>
    </lineage>
</organism>
<accession>A0A953M0W5</accession>
<sequence length="296" mass="33156">MLQFHIMIRLGFSPCPNDTFIFYALAHRKTDARGLSFHLIIEDVETLNRLALRREAEVLKVSCHAYSSLRDDYVFLRSGGAMGRGCGPLLVAKSPGRPGDLRGGRIGIPGRLTTAFLLLQLFLSSADEDHRQGDMPYTFVEMPFHRIMGAVREGKLDAGLIIHESRFTYPAYGLVEIADLGVWWEQETGLPLPLGGIIAKKSLGPSVLQTLEELIRDSIAYSRAHEDEAMHYIKHHAQELSEEVIRNHIALYVNEYTLDSGDEGRAALEELMKRRETAPLSPVPHILPESTIPFRG</sequence>
<gene>
    <name evidence="4" type="primary">mqnD</name>
    <name evidence="5" type="ORF">K8I29_00765</name>
</gene>
<evidence type="ECO:0000256" key="4">
    <source>
        <dbReference type="HAMAP-Rule" id="MF_00996"/>
    </source>
</evidence>
<comment type="similarity">
    <text evidence="4">Belongs to the MqnA/MqnD family. MqnD subfamily.</text>
</comment>
<dbReference type="Proteomes" id="UP000705867">
    <property type="component" value="Unassembled WGS sequence"/>
</dbReference>
<evidence type="ECO:0000256" key="2">
    <source>
        <dbReference type="ARBA" id="ARBA00022428"/>
    </source>
</evidence>